<sequence length="99" mass="10940">MIHLKEVHAAGNYSAMTSLIEMAAEKQLSPGNKQVTGTFKGTNTVTDAKQNSRTNACVTKRNGVLSELNSNTDDPKGLLVLENKRKLIWIILRTERTKV</sequence>
<protein>
    <submittedName>
        <fullName evidence="2">Uncharacterized protein</fullName>
    </submittedName>
</protein>
<dbReference type="AlphaFoldDB" id="A0A8X6G9R5"/>
<name>A0A8X6G9R5_TRICU</name>
<proteinExistence type="predicted"/>
<evidence type="ECO:0000256" key="1">
    <source>
        <dbReference type="SAM" id="MobiDB-lite"/>
    </source>
</evidence>
<accession>A0A8X6G9R5</accession>
<dbReference type="EMBL" id="BMAO01024968">
    <property type="protein sequence ID" value="GFQ99132.1"/>
    <property type="molecule type" value="Genomic_DNA"/>
</dbReference>
<reference evidence="2" key="1">
    <citation type="submission" date="2020-07" db="EMBL/GenBank/DDBJ databases">
        <title>Multicomponent nature underlies the extraordinary mechanical properties of spider dragline silk.</title>
        <authorList>
            <person name="Kono N."/>
            <person name="Nakamura H."/>
            <person name="Mori M."/>
            <person name="Yoshida Y."/>
            <person name="Ohtoshi R."/>
            <person name="Malay A.D."/>
            <person name="Moran D.A.P."/>
            <person name="Tomita M."/>
            <person name="Numata K."/>
            <person name="Arakawa K."/>
        </authorList>
    </citation>
    <scope>NUCLEOTIDE SEQUENCE</scope>
</reference>
<comment type="caution">
    <text evidence="2">The sequence shown here is derived from an EMBL/GenBank/DDBJ whole genome shotgun (WGS) entry which is preliminary data.</text>
</comment>
<evidence type="ECO:0000313" key="2">
    <source>
        <dbReference type="EMBL" id="GFQ99132.1"/>
    </source>
</evidence>
<gene>
    <name evidence="2" type="ORF">TNCT_148921</name>
</gene>
<evidence type="ECO:0000313" key="3">
    <source>
        <dbReference type="Proteomes" id="UP000887116"/>
    </source>
</evidence>
<keyword evidence="3" id="KW-1185">Reference proteome</keyword>
<dbReference type="Proteomes" id="UP000887116">
    <property type="component" value="Unassembled WGS sequence"/>
</dbReference>
<feature type="region of interest" description="Disordered" evidence="1">
    <location>
        <begin position="31"/>
        <end position="52"/>
    </location>
</feature>
<organism evidence="2 3">
    <name type="scientific">Trichonephila clavata</name>
    <name type="common">Joro spider</name>
    <name type="synonym">Nephila clavata</name>
    <dbReference type="NCBI Taxonomy" id="2740835"/>
    <lineage>
        <taxon>Eukaryota</taxon>
        <taxon>Metazoa</taxon>
        <taxon>Ecdysozoa</taxon>
        <taxon>Arthropoda</taxon>
        <taxon>Chelicerata</taxon>
        <taxon>Arachnida</taxon>
        <taxon>Araneae</taxon>
        <taxon>Araneomorphae</taxon>
        <taxon>Entelegynae</taxon>
        <taxon>Araneoidea</taxon>
        <taxon>Nephilidae</taxon>
        <taxon>Trichonephila</taxon>
    </lineage>
</organism>